<name>A0A562U9C8_9SPHI</name>
<dbReference type="Proteomes" id="UP000317010">
    <property type="component" value="Unassembled WGS sequence"/>
</dbReference>
<sequence>MEIMNYISKNLPILIVVIGTIAALIANAYKSSKDASQSDNIERLGNETQKLSALNRDISIKIQQITTANKQTSDENLALNQKSKELIIEVQKLTIETQKLIAKVDERTAYEAAENLQSGELHLDFSQAFTDKISFRIGGNTFSNPLKNFKMGAKIFQFADKDPISIGFDHSKILISMKVFDLKGNLIAEIENNFWRPNRNFTGKFNYDDHGFEVMDNEGNIAVSIDITGTNQLDIQGVFPIKEQKIIIFAGQQMNILAFKNPDIEAQVQARHHISYDDYLNQILHDLRIRQIFEYTGKNWLHKRRPID</sequence>
<dbReference type="RefSeq" id="WP_144911045.1">
    <property type="nucleotide sequence ID" value="NZ_VLLI01000003.1"/>
</dbReference>
<dbReference type="EMBL" id="VLLI01000003">
    <property type="protein sequence ID" value="TWJ02443.1"/>
    <property type="molecule type" value="Genomic_DNA"/>
</dbReference>
<reference evidence="1 2" key="1">
    <citation type="submission" date="2019-07" db="EMBL/GenBank/DDBJ databases">
        <title>Genomic Encyclopedia of Archaeal and Bacterial Type Strains, Phase II (KMG-II): from individual species to whole genera.</title>
        <authorList>
            <person name="Goeker M."/>
        </authorList>
    </citation>
    <scope>NUCLEOTIDE SEQUENCE [LARGE SCALE GENOMIC DNA]</scope>
    <source>
        <strain evidence="1 2">ATCC BAA-1854</strain>
    </source>
</reference>
<proteinExistence type="predicted"/>
<organism evidence="1 2">
    <name type="scientific">Mucilaginibacter frigoritolerans</name>
    <dbReference type="NCBI Taxonomy" id="652788"/>
    <lineage>
        <taxon>Bacteria</taxon>
        <taxon>Pseudomonadati</taxon>
        <taxon>Bacteroidota</taxon>
        <taxon>Sphingobacteriia</taxon>
        <taxon>Sphingobacteriales</taxon>
        <taxon>Sphingobacteriaceae</taxon>
        <taxon>Mucilaginibacter</taxon>
    </lineage>
</organism>
<accession>A0A562U9C8</accession>
<protein>
    <submittedName>
        <fullName evidence="1">Uncharacterized protein</fullName>
    </submittedName>
</protein>
<comment type="caution">
    <text evidence="1">The sequence shown here is derived from an EMBL/GenBank/DDBJ whole genome shotgun (WGS) entry which is preliminary data.</text>
</comment>
<evidence type="ECO:0000313" key="2">
    <source>
        <dbReference type="Proteomes" id="UP000317010"/>
    </source>
</evidence>
<dbReference type="AlphaFoldDB" id="A0A562U9C8"/>
<evidence type="ECO:0000313" key="1">
    <source>
        <dbReference type="EMBL" id="TWJ02443.1"/>
    </source>
</evidence>
<gene>
    <name evidence="1" type="ORF">JN11_01416</name>
</gene>
<keyword evidence="2" id="KW-1185">Reference proteome</keyword>